<protein>
    <recommendedName>
        <fullName evidence="2">2-oxoacid dehydrogenase acyltransferase catalytic domain-containing protein</fullName>
    </recommendedName>
</protein>
<sequence>MALRSVPQVALPFDHGLVDGERGSRALARVGAILKNRKRERLLR</sequence>
<evidence type="ECO:0000313" key="1">
    <source>
        <dbReference type="EMBL" id="WTT21931.1"/>
    </source>
</evidence>
<dbReference type="AlphaFoldDB" id="A0AAU2AB31"/>
<evidence type="ECO:0008006" key="2">
    <source>
        <dbReference type="Google" id="ProtNLM"/>
    </source>
</evidence>
<name>A0AAU2AB31_9ACTN</name>
<reference evidence="1" key="1">
    <citation type="submission" date="2022-10" db="EMBL/GenBank/DDBJ databases">
        <title>The complete genomes of actinobacterial strains from the NBC collection.</title>
        <authorList>
            <person name="Joergensen T.S."/>
            <person name="Alvarez Arevalo M."/>
            <person name="Sterndorff E.B."/>
            <person name="Faurdal D."/>
            <person name="Vuksanovic O."/>
            <person name="Mourched A.-S."/>
            <person name="Charusanti P."/>
            <person name="Shaw S."/>
            <person name="Blin K."/>
            <person name="Weber T."/>
        </authorList>
    </citation>
    <scope>NUCLEOTIDE SEQUENCE</scope>
    <source>
        <strain evidence="1">NBC_00093</strain>
    </source>
</reference>
<organism evidence="1">
    <name type="scientific">Streptomyces sp. NBC_00093</name>
    <dbReference type="NCBI Taxonomy" id="2975649"/>
    <lineage>
        <taxon>Bacteria</taxon>
        <taxon>Bacillati</taxon>
        <taxon>Actinomycetota</taxon>
        <taxon>Actinomycetes</taxon>
        <taxon>Kitasatosporales</taxon>
        <taxon>Streptomycetaceae</taxon>
        <taxon>Streptomyces</taxon>
    </lineage>
</organism>
<accession>A0AAU2AB31</accession>
<gene>
    <name evidence="1" type="ORF">OHA22_43565</name>
</gene>
<proteinExistence type="predicted"/>
<dbReference type="EMBL" id="CP108222">
    <property type="protein sequence ID" value="WTT21931.1"/>
    <property type="molecule type" value="Genomic_DNA"/>
</dbReference>